<organism evidence="1 2">
    <name type="scientific">[Clostridium] methylpentosum DSM 5476</name>
    <dbReference type="NCBI Taxonomy" id="537013"/>
    <lineage>
        <taxon>Bacteria</taxon>
        <taxon>Bacillati</taxon>
        <taxon>Bacillota</taxon>
        <taxon>Clostridia</taxon>
        <taxon>Eubacteriales</taxon>
        <taxon>Oscillospiraceae</taxon>
        <taxon>Oscillospiraceae incertae sedis</taxon>
    </lineage>
</organism>
<keyword evidence="2" id="KW-1185">Reference proteome</keyword>
<accession>C0EHX6</accession>
<comment type="caution">
    <text evidence="1">The sequence shown here is derived from an EMBL/GenBank/DDBJ whole genome shotgun (WGS) entry which is preliminary data.</text>
</comment>
<reference evidence="1 2" key="1">
    <citation type="submission" date="2009-01" db="EMBL/GenBank/DDBJ databases">
        <authorList>
            <person name="Fulton L."/>
            <person name="Clifton S."/>
            <person name="Fulton B."/>
            <person name="Xu J."/>
            <person name="Minx P."/>
            <person name="Pepin K.H."/>
            <person name="Johnson M."/>
            <person name="Bhonagiri V."/>
            <person name="Nash W.E."/>
            <person name="Mardis E.R."/>
            <person name="Wilson R.K."/>
        </authorList>
    </citation>
    <scope>NUCLEOTIDE SEQUENCE [LARGE SCALE GENOMIC DNA]</scope>
    <source>
        <strain evidence="1 2">DSM 5476</strain>
    </source>
</reference>
<evidence type="ECO:0000313" key="1">
    <source>
        <dbReference type="EMBL" id="EEG28948.1"/>
    </source>
</evidence>
<gene>
    <name evidence="1" type="ORF">CLOSTMETH_03471</name>
</gene>
<protein>
    <submittedName>
        <fullName evidence="1">Uncharacterized protein</fullName>
    </submittedName>
</protein>
<evidence type="ECO:0000313" key="2">
    <source>
        <dbReference type="Proteomes" id="UP000003340"/>
    </source>
</evidence>
<sequence length="50" mass="5814">MYQKLRWLCLYPEFLPIQAMHPVAGNPPLFSHRCRTTLMGCVFESERGMG</sequence>
<dbReference type="Proteomes" id="UP000003340">
    <property type="component" value="Unassembled WGS sequence"/>
</dbReference>
<name>C0EHX6_9FIRM</name>
<dbReference type="AlphaFoldDB" id="C0EHX6"/>
<dbReference type="EMBL" id="ACEC01000122">
    <property type="protein sequence ID" value="EEG28948.1"/>
    <property type="molecule type" value="Genomic_DNA"/>
</dbReference>
<reference evidence="1 2" key="2">
    <citation type="submission" date="2009-02" db="EMBL/GenBank/DDBJ databases">
        <title>Draft genome sequence of Clostridium methylpentosum (DSM 5476).</title>
        <authorList>
            <person name="Sudarsanam P."/>
            <person name="Ley R."/>
            <person name="Guruge J."/>
            <person name="Turnbaugh P.J."/>
            <person name="Mahowald M."/>
            <person name="Liep D."/>
            <person name="Gordon J."/>
        </authorList>
    </citation>
    <scope>NUCLEOTIDE SEQUENCE [LARGE SCALE GENOMIC DNA]</scope>
    <source>
        <strain evidence="1 2">DSM 5476</strain>
    </source>
</reference>
<dbReference type="HOGENOM" id="CLU_3116407_0_0_9"/>
<proteinExistence type="predicted"/>